<evidence type="ECO:0000256" key="9">
    <source>
        <dbReference type="ARBA" id="ARBA00022984"/>
    </source>
</evidence>
<feature type="transmembrane region" description="Helical" evidence="17">
    <location>
        <begin position="65"/>
        <end position="90"/>
    </location>
</feature>
<keyword evidence="9" id="KW-0573">Peptidoglycan synthesis</keyword>
<dbReference type="Pfam" id="PF00912">
    <property type="entry name" value="Transgly"/>
    <property type="match status" value="1"/>
</dbReference>
<evidence type="ECO:0000256" key="17">
    <source>
        <dbReference type="SAM" id="Phobius"/>
    </source>
</evidence>
<keyword evidence="3" id="KW-0645">Protease</keyword>
<feature type="domain" description="Penicillin-binding protein transpeptidase" evidence="18">
    <location>
        <begin position="450"/>
        <end position="696"/>
    </location>
</feature>
<evidence type="ECO:0000256" key="16">
    <source>
        <dbReference type="SAM" id="MobiDB-lite"/>
    </source>
</evidence>
<dbReference type="GO" id="GO:0008955">
    <property type="term" value="F:peptidoglycan glycosyltransferase activity"/>
    <property type="evidence" value="ECO:0007669"/>
    <property type="project" value="UniProtKB-EC"/>
</dbReference>
<feature type="region of interest" description="Disordered" evidence="16">
    <location>
        <begin position="767"/>
        <end position="845"/>
    </location>
</feature>
<organism evidence="20 21">
    <name type="scientific">Lacicoccus qingdaonensis</name>
    <dbReference type="NCBI Taxonomy" id="576118"/>
    <lineage>
        <taxon>Bacteria</taxon>
        <taxon>Bacillati</taxon>
        <taxon>Bacillota</taxon>
        <taxon>Bacilli</taxon>
        <taxon>Bacillales</taxon>
        <taxon>Salinicoccaceae</taxon>
        <taxon>Lacicoccus</taxon>
    </lineage>
</organism>
<dbReference type="InterPro" id="IPR012338">
    <property type="entry name" value="Beta-lactam/transpept-like"/>
</dbReference>
<keyword evidence="10 17" id="KW-1133">Transmembrane helix</keyword>
<keyword evidence="2" id="KW-0121">Carboxypeptidase</keyword>
<keyword evidence="4" id="KW-0328">Glycosyltransferase</keyword>
<accession>A0A1G9DYP8</accession>
<gene>
    <name evidence="20" type="ORF">SAMN05216216_10724</name>
</gene>
<evidence type="ECO:0000313" key="21">
    <source>
        <dbReference type="Proteomes" id="UP000199008"/>
    </source>
</evidence>
<comment type="catalytic activity">
    <reaction evidence="15">
        <text>[GlcNAc-(1-&gt;4)-Mur2Ac(oyl-L-Ala-gamma-D-Glu-L-Lys-D-Ala-D-Ala)](n)-di-trans,octa-cis-undecaprenyl diphosphate + beta-D-GlcNAc-(1-&gt;4)-Mur2Ac(oyl-L-Ala-gamma-D-Glu-L-Lys-D-Ala-D-Ala)-di-trans,octa-cis-undecaprenyl diphosphate = [GlcNAc-(1-&gt;4)-Mur2Ac(oyl-L-Ala-gamma-D-Glu-L-Lys-D-Ala-D-Ala)](n+1)-di-trans,octa-cis-undecaprenyl diphosphate + di-trans,octa-cis-undecaprenyl diphosphate + H(+)</text>
        <dbReference type="Rhea" id="RHEA:23708"/>
        <dbReference type="Rhea" id="RHEA-COMP:9602"/>
        <dbReference type="Rhea" id="RHEA-COMP:9603"/>
        <dbReference type="ChEBI" id="CHEBI:15378"/>
        <dbReference type="ChEBI" id="CHEBI:58405"/>
        <dbReference type="ChEBI" id="CHEBI:60033"/>
        <dbReference type="ChEBI" id="CHEBI:78435"/>
        <dbReference type="EC" id="2.4.99.28"/>
    </reaction>
</comment>
<dbReference type="PANTHER" id="PTHR32282">
    <property type="entry name" value="BINDING PROTEIN TRANSPEPTIDASE, PUTATIVE-RELATED"/>
    <property type="match status" value="1"/>
</dbReference>
<dbReference type="PANTHER" id="PTHR32282:SF32">
    <property type="entry name" value="PENICILLIN-BINDING PROTEIN 2A"/>
    <property type="match status" value="1"/>
</dbReference>
<dbReference type="STRING" id="576118.SAMN05216216_10724"/>
<dbReference type="GO" id="GO:0071555">
    <property type="term" value="P:cell wall organization"/>
    <property type="evidence" value="ECO:0007669"/>
    <property type="project" value="UniProtKB-KW"/>
</dbReference>
<evidence type="ECO:0000256" key="5">
    <source>
        <dbReference type="ARBA" id="ARBA00022679"/>
    </source>
</evidence>
<evidence type="ECO:0000256" key="10">
    <source>
        <dbReference type="ARBA" id="ARBA00022989"/>
    </source>
</evidence>
<evidence type="ECO:0000256" key="13">
    <source>
        <dbReference type="ARBA" id="ARBA00023316"/>
    </source>
</evidence>
<dbReference type="Gene3D" id="1.10.3810.10">
    <property type="entry name" value="Biosynthetic peptidoglycan transglycosylase-like"/>
    <property type="match status" value="1"/>
</dbReference>
<keyword evidence="5" id="KW-0808">Transferase</keyword>
<reference evidence="21" key="1">
    <citation type="submission" date="2016-10" db="EMBL/GenBank/DDBJ databases">
        <authorList>
            <person name="Varghese N."/>
            <person name="Submissions S."/>
        </authorList>
    </citation>
    <scope>NUCLEOTIDE SEQUENCE [LARGE SCALE GENOMIC DNA]</scope>
    <source>
        <strain evidence="21">CGMCC 1.8895</strain>
    </source>
</reference>
<evidence type="ECO:0000256" key="12">
    <source>
        <dbReference type="ARBA" id="ARBA00023268"/>
    </source>
</evidence>
<dbReference type="Gene3D" id="3.40.710.10">
    <property type="entry name" value="DD-peptidase/beta-lactamase superfamily"/>
    <property type="match status" value="1"/>
</dbReference>
<evidence type="ECO:0000256" key="6">
    <source>
        <dbReference type="ARBA" id="ARBA00022692"/>
    </source>
</evidence>
<protein>
    <submittedName>
        <fullName evidence="20">Penicillin-binding protein</fullName>
    </submittedName>
</protein>
<dbReference type="Gene3D" id="3.90.1310.40">
    <property type="match status" value="1"/>
</dbReference>
<dbReference type="RefSeq" id="WP_092985590.1">
    <property type="nucleotide sequence ID" value="NZ_FNFY01000007.1"/>
</dbReference>
<evidence type="ECO:0000256" key="4">
    <source>
        <dbReference type="ARBA" id="ARBA00022676"/>
    </source>
</evidence>
<proteinExistence type="predicted"/>
<dbReference type="SUPFAM" id="SSF53955">
    <property type="entry name" value="Lysozyme-like"/>
    <property type="match status" value="1"/>
</dbReference>
<dbReference type="GO" id="GO:0008658">
    <property type="term" value="F:penicillin binding"/>
    <property type="evidence" value="ECO:0007669"/>
    <property type="project" value="InterPro"/>
</dbReference>
<dbReference type="Proteomes" id="UP000199008">
    <property type="component" value="Unassembled WGS sequence"/>
</dbReference>
<evidence type="ECO:0000256" key="11">
    <source>
        <dbReference type="ARBA" id="ARBA00023136"/>
    </source>
</evidence>
<evidence type="ECO:0000256" key="1">
    <source>
        <dbReference type="ARBA" id="ARBA00022475"/>
    </source>
</evidence>
<dbReference type="Pfam" id="PF00905">
    <property type="entry name" value="Transpeptidase"/>
    <property type="match status" value="1"/>
</dbReference>
<dbReference type="EMBL" id="FNFY01000007">
    <property type="protein sequence ID" value="SDK68997.1"/>
    <property type="molecule type" value="Genomic_DNA"/>
</dbReference>
<feature type="domain" description="Glycosyl transferase family 51" evidence="19">
    <location>
        <begin position="122"/>
        <end position="310"/>
    </location>
</feature>
<dbReference type="OrthoDB" id="9766909at2"/>
<evidence type="ECO:0000256" key="7">
    <source>
        <dbReference type="ARBA" id="ARBA00022801"/>
    </source>
</evidence>
<dbReference type="GO" id="GO:0008360">
    <property type="term" value="P:regulation of cell shape"/>
    <property type="evidence" value="ECO:0007669"/>
    <property type="project" value="UniProtKB-KW"/>
</dbReference>
<dbReference type="InterPro" id="IPR001264">
    <property type="entry name" value="Glyco_trans_51"/>
</dbReference>
<dbReference type="GO" id="GO:0009252">
    <property type="term" value="P:peptidoglycan biosynthetic process"/>
    <property type="evidence" value="ECO:0007669"/>
    <property type="project" value="UniProtKB-KW"/>
</dbReference>
<keyword evidence="21" id="KW-1185">Reference proteome</keyword>
<evidence type="ECO:0000256" key="14">
    <source>
        <dbReference type="ARBA" id="ARBA00034000"/>
    </source>
</evidence>
<dbReference type="InterPro" id="IPR023346">
    <property type="entry name" value="Lysozyme-like_dom_sf"/>
</dbReference>
<evidence type="ECO:0000259" key="18">
    <source>
        <dbReference type="Pfam" id="PF00905"/>
    </source>
</evidence>
<dbReference type="AlphaFoldDB" id="A0A1G9DYP8"/>
<keyword evidence="12" id="KW-0511">Multifunctional enzyme</keyword>
<dbReference type="GO" id="GO:0030288">
    <property type="term" value="C:outer membrane-bounded periplasmic space"/>
    <property type="evidence" value="ECO:0007669"/>
    <property type="project" value="TreeGrafter"/>
</dbReference>
<sequence length="845" mass="94798">MKKNIKEFFDNIKKIFTKGEPKGDKDSVTGNTFKEKFSNINNRIRNAGSPVRVAFFTTYETAWNIVLFIILAFSLLGLLAFSVGLGYFAALVNDEEVQTNDELVVALTEMTESSTVAFGTGESLGTLRADLIRERVDYDDVSPYVVDAVVATEDEHFYEHNGVVPKAFMRAALQVFAGGDDGTGGSTLTQQLVKNQLLTNETTFDRKAVELLLAFRVEKLLDKDEIIEAYLNAVSFGRNANGQNVAGIQAAAEGVFGKDASELNLAESAFLAGMPQNPYAYTPFMQGGDVKDEDYLQYGKNRQTFVLDRMLLEDKITQEEYDEAVEYDLYSNLTDSVVVPNQNYPFLTDELERRSVQILKYVLAEEDGLTREEVDSTPLINQDYTEQANQALRYEGYHITSTIDKEIYDTMQDVKDDNFYYYGDRSSEDAIDIDEESDQEEEMMHHEVGAILKENSTGKILGFIGGRDHEASSVNHATQTDRQIGSTMKPLITFGPAVDKGIIAPDTVLLDEKFSYNGYEPANYDYEEEFGLVSAKHALSNSYNLSTLRLWADVREENPQEYFERMNMPLPDTLFDYEGRGFASLPLGTNNLTVQENVDAFSSFAQDGSFTEGYMIESITSPDGEVVYEHEPVKNEVFKDSTAYLMSDMLQESFISGSAYHIEDFYRDIENEYDFAAKTGTSNSFVDSWFMGYNPDVTLGLWMGYDENIPQVSGYEGEQYLHIYNWRNLTQELLALAPDQMGRGASFQQPDSVRQMEYCGLTMETESDCEKDLDTPVTGPVAEDTRLNDKSSLNDPAIQSRMGAAFDDEGLSNSSLRGTVTNTYDNRYSVGGSSDDDDDDDDDDD</sequence>
<evidence type="ECO:0000256" key="15">
    <source>
        <dbReference type="ARBA" id="ARBA00049902"/>
    </source>
</evidence>
<evidence type="ECO:0000256" key="8">
    <source>
        <dbReference type="ARBA" id="ARBA00022960"/>
    </source>
</evidence>
<dbReference type="SUPFAM" id="SSF56601">
    <property type="entry name" value="beta-lactamase/transpeptidase-like"/>
    <property type="match status" value="1"/>
</dbReference>
<keyword evidence="1" id="KW-1003">Cell membrane</keyword>
<comment type="catalytic activity">
    <reaction evidence="14">
        <text>Preferential cleavage: (Ac)2-L-Lys-D-Ala-|-D-Ala. Also transpeptidation of peptidyl-alanyl moieties that are N-acyl substituents of D-alanine.</text>
        <dbReference type="EC" id="3.4.16.4"/>
    </reaction>
</comment>
<dbReference type="GO" id="GO:0009002">
    <property type="term" value="F:serine-type D-Ala-D-Ala carboxypeptidase activity"/>
    <property type="evidence" value="ECO:0007669"/>
    <property type="project" value="UniProtKB-EC"/>
</dbReference>
<feature type="compositionally biased region" description="Polar residues" evidence="16">
    <location>
        <begin position="811"/>
        <end position="826"/>
    </location>
</feature>
<dbReference type="InterPro" id="IPR050396">
    <property type="entry name" value="Glycosyltr_51/Transpeptidase"/>
</dbReference>
<keyword evidence="11 17" id="KW-0472">Membrane</keyword>
<dbReference type="InterPro" id="IPR001460">
    <property type="entry name" value="PCN-bd_Tpept"/>
</dbReference>
<evidence type="ECO:0000313" key="20">
    <source>
        <dbReference type="EMBL" id="SDK68997.1"/>
    </source>
</evidence>
<keyword evidence="6 17" id="KW-0812">Transmembrane</keyword>
<keyword evidence="13" id="KW-0961">Cell wall biogenesis/degradation</keyword>
<keyword evidence="7" id="KW-0378">Hydrolase</keyword>
<evidence type="ECO:0000256" key="2">
    <source>
        <dbReference type="ARBA" id="ARBA00022645"/>
    </source>
</evidence>
<dbReference type="GO" id="GO:0006508">
    <property type="term" value="P:proteolysis"/>
    <property type="evidence" value="ECO:0007669"/>
    <property type="project" value="UniProtKB-KW"/>
</dbReference>
<dbReference type="InterPro" id="IPR036950">
    <property type="entry name" value="PBP_transglycosylase"/>
</dbReference>
<evidence type="ECO:0000259" key="19">
    <source>
        <dbReference type="Pfam" id="PF00912"/>
    </source>
</evidence>
<keyword evidence="8" id="KW-0133">Cell shape</keyword>
<name>A0A1G9DYP8_9BACL</name>
<evidence type="ECO:0000256" key="3">
    <source>
        <dbReference type="ARBA" id="ARBA00022670"/>
    </source>
</evidence>
<feature type="compositionally biased region" description="Acidic residues" evidence="16">
    <location>
        <begin position="834"/>
        <end position="845"/>
    </location>
</feature>